<dbReference type="InterPro" id="IPR015421">
    <property type="entry name" value="PyrdxlP-dep_Trfase_major"/>
</dbReference>
<dbReference type="InterPro" id="IPR015422">
    <property type="entry name" value="PyrdxlP-dep_Trfase_small"/>
</dbReference>
<dbReference type="CDD" id="cd00609">
    <property type="entry name" value="AAT_like"/>
    <property type="match status" value="1"/>
</dbReference>
<evidence type="ECO:0000256" key="4">
    <source>
        <dbReference type="ARBA" id="ARBA00023239"/>
    </source>
</evidence>
<dbReference type="GO" id="GO:0030170">
    <property type="term" value="F:pyridoxal phosphate binding"/>
    <property type="evidence" value="ECO:0007669"/>
    <property type="project" value="InterPro"/>
</dbReference>
<evidence type="ECO:0000256" key="3">
    <source>
        <dbReference type="ARBA" id="ARBA00022898"/>
    </source>
</evidence>
<comment type="cofactor">
    <cofactor evidence="1">
        <name>pyridoxal 5'-phosphate</name>
        <dbReference type="ChEBI" id="CHEBI:597326"/>
    </cofactor>
</comment>
<dbReference type="OrthoDB" id="9802872at2"/>
<comment type="similarity">
    <text evidence="5">Belongs to the class-II pyridoxal-phosphate-dependent aminotransferase family. MalY/PatB cystathionine beta-lyase subfamily.</text>
</comment>
<dbReference type="SUPFAM" id="SSF53383">
    <property type="entry name" value="PLP-dependent transferases"/>
    <property type="match status" value="1"/>
</dbReference>
<dbReference type="EC" id="4.4.1.13" evidence="2"/>
<keyword evidence="4" id="KW-0456">Lyase</keyword>
<dbReference type="KEGG" id="jeo:JMA_25740"/>
<feature type="domain" description="Aminotransferase class I/classII large" evidence="6">
    <location>
        <begin position="36"/>
        <end position="379"/>
    </location>
</feature>
<dbReference type="NCBIfam" id="TIGR04350">
    <property type="entry name" value="C_S_lyase_PatB"/>
    <property type="match status" value="1"/>
</dbReference>
<dbReference type="InterPro" id="IPR051798">
    <property type="entry name" value="Class-II_PLP-Dep_Aminotrans"/>
</dbReference>
<dbReference type="GO" id="GO:0047804">
    <property type="term" value="F:cysteine-S-conjugate beta-lyase activity"/>
    <property type="evidence" value="ECO:0007669"/>
    <property type="project" value="UniProtKB-EC"/>
</dbReference>
<evidence type="ECO:0000313" key="7">
    <source>
        <dbReference type="EMBL" id="AJD91891.1"/>
    </source>
</evidence>
<keyword evidence="8" id="KW-1185">Reference proteome</keyword>
<dbReference type="PANTHER" id="PTHR43525">
    <property type="entry name" value="PROTEIN MALY"/>
    <property type="match status" value="1"/>
</dbReference>
<evidence type="ECO:0000256" key="1">
    <source>
        <dbReference type="ARBA" id="ARBA00001933"/>
    </source>
</evidence>
<dbReference type="EMBL" id="CP009416">
    <property type="protein sequence ID" value="AJD91891.1"/>
    <property type="molecule type" value="Genomic_DNA"/>
</dbReference>
<sequence>MSIFDTELKRKGTYSVKWDMMKDVFGTDDLLPMWVADMDFLPPDAVIKAMKKRMEEPPFGYTFVPPETARVISAWLEKRHGWKTNAAWYLYSPGVVPSIATAVRALTKKGDQVLTMTPAYPPFFSMVEQNDRKLVLTQLIERNTRYEIDWDDLAQKLKEVKMFLLCSPHNPSGRIWTEEELKKIADMCKQENVYLVSDEIHSDLVYRHAKHVPAALAAEDDAHIITFVAPSKTFNLAGMQASAVIASDEEVRKKIQEDQGKQGFFTLSTFGITAMESAYSEGEEWLEQLIDYLESNLEIVRKGIQEIDGLYLMEPDSTYLLWIDAREKGLSEDDMKEVLYQKAKLGVDTGEKYGKGGEGFIRMNIASPRAMVEEGMERLKKAFE</sequence>
<keyword evidence="3" id="KW-0663">Pyridoxal phosphate</keyword>
<organism evidence="7 8">
    <name type="scientific">Jeotgalibacillus malaysiensis</name>
    <dbReference type="NCBI Taxonomy" id="1508404"/>
    <lineage>
        <taxon>Bacteria</taxon>
        <taxon>Bacillati</taxon>
        <taxon>Bacillota</taxon>
        <taxon>Bacilli</taxon>
        <taxon>Bacillales</taxon>
        <taxon>Caryophanaceae</taxon>
        <taxon>Jeotgalibacillus</taxon>
    </lineage>
</organism>
<dbReference type="Pfam" id="PF00155">
    <property type="entry name" value="Aminotran_1_2"/>
    <property type="match status" value="1"/>
</dbReference>
<gene>
    <name evidence="7" type="ORF">JMA_25740</name>
</gene>
<dbReference type="InterPro" id="IPR027619">
    <property type="entry name" value="C-S_lyase_PatB-like"/>
</dbReference>
<evidence type="ECO:0000313" key="8">
    <source>
        <dbReference type="Proteomes" id="UP000031449"/>
    </source>
</evidence>
<dbReference type="PANTHER" id="PTHR43525:SF1">
    <property type="entry name" value="PROTEIN MALY"/>
    <property type="match status" value="1"/>
</dbReference>
<dbReference type="Proteomes" id="UP000031449">
    <property type="component" value="Chromosome"/>
</dbReference>
<proteinExistence type="inferred from homology"/>
<evidence type="ECO:0000256" key="5">
    <source>
        <dbReference type="ARBA" id="ARBA00037974"/>
    </source>
</evidence>
<dbReference type="InterPro" id="IPR004839">
    <property type="entry name" value="Aminotransferase_I/II_large"/>
</dbReference>
<accession>A0A0B5AP49</accession>
<dbReference type="STRING" id="1508404.JMA_25740"/>
<dbReference type="InterPro" id="IPR015424">
    <property type="entry name" value="PyrdxlP-dep_Trfase"/>
</dbReference>
<dbReference type="Gene3D" id="3.40.640.10">
    <property type="entry name" value="Type I PLP-dependent aspartate aminotransferase-like (Major domain)"/>
    <property type="match status" value="1"/>
</dbReference>
<dbReference type="BioCyc" id="JESP1508404:G14D9-11854-MONOMER"/>
<dbReference type="Gene3D" id="3.90.1150.10">
    <property type="entry name" value="Aspartate Aminotransferase, domain 1"/>
    <property type="match status" value="1"/>
</dbReference>
<evidence type="ECO:0000256" key="2">
    <source>
        <dbReference type="ARBA" id="ARBA00012224"/>
    </source>
</evidence>
<reference evidence="7 8" key="1">
    <citation type="submission" date="2014-08" db="EMBL/GenBank/DDBJ databases">
        <title>Complete genome of a marine bacteria Jeotgalibacillus malaysiensis.</title>
        <authorList>
            <person name="Yaakop A.S."/>
            <person name="Chan K.-G."/>
            <person name="Goh K.M."/>
        </authorList>
    </citation>
    <scope>NUCLEOTIDE SEQUENCE [LARGE SCALE GENOMIC DNA]</scope>
    <source>
        <strain evidence="7 8">D5</strain>
    </source>
</reference>
<dbReference type="AlphaFoldDB" id="A0A0B5AP49"/>
<dbReference type="HOGENOM" id="CLU_017584_15_0_9"/>
<name>A0A0B5AP49_9BACL</name>
<evidence type="ECO:0000259" key="6">
    <source>
        <dbReference type="Pfam" id="PF00155"/>
    </source>
</evidence>
<protein>
    <recommendedName>
        <fullName evidence="2">cysteine-S-conjugate beta-lyase</fullName>
        <ecNumber evidence="2">4.4.1.13</ecNumber>
    </recommendedName>
</protein>